<proteinExistence type="predicted"/>
<protein>
    <submittedName>
        <fullName evidence="1">Uncharacterized protein</fullName>
    </submittedName>
</protein>
<keyword evidence="2" id="KW-1185">Reference proteome</keyword>
<dbReference type="AlphaFoldDB" id="A0A8K0CI46"/>
<name>A0A8K0CI46_IGNLU</name>
<sequence>MRVKLLALTQACDITGVSDRNAAVLVNATLKDMGILTKKESSKVIDRNTIRRLRANGVHFDGRNDRTLIQITKGGESKRKTITEEHVVLVSKPGSLYLGHVTPNSGTSLEIRKSILDVMAQQSKMV</sequence>
<dbReference type="OrthoDB" id="7482667at2759"/>
<evidence type="ECO:0000313" key="1">
    <source>
        <dbReference type="EMBL" id="KAF2887798.1"/>
    </source>
</evidence>
<evidence type="ECO:0000313" key="2">
    <source>
        <dbReference type="Proteomes" id="UP000801492"/>
    </source>
</evidence>
<organism evidence="1 2">
    <name type="scientific">Ignelater luminosus</name>
    <name type="common">Cucubano</name>
    <name type="synonym">Pyrophorus luminosus</name>
    <dbReference type="NCBI Taxonomy" id="2038154"/>
    <lineage>
        <taxon>Eukaryota</taxon>
        <taxon>Metazoa</taxon>
        <taxon>Ecdysozoa</taxon>
        <taxon>Arthropoda</taxon>
        <taxon>Hexapoda</taxon>
        <taxon>Insecta</taxon>
        <taxon>Pterygota</taxon>
        <taxon>Neoptera</taxon>
        <taxon>Endopterygota</taxon>
        <taxon>Coleoptera</taxon>
        <taxon>Polyphaga</taxon>
        <taxon>Elateriformia</taxon>
        <taxon>Elateroidea</taxon>
        <taxon>Elateridae</taxon>
        <taxon>Agrypninae</taxon>
        <taxon>Pyrophorini</taxon>
        <taxon>Ignelater</taxon>
    </lineage>
</organism>
<reference evidence="1" key="1">
    <citation type="submission" date="2019-08" db="EMBL/GenBank/DDBJ databases">
        <title>The genome of the North American firefly Photinus pyralis.</title>
        <authorList>
            <consortium name="Photinus pyralis genome working group"/>
            <person name="Fallon T.R."/>
            <person name="Sander Lower S.E."/>
            <person name="Weng J.-K."/>
        </authorList>
    </citation>
    <scope>NUCLEOTIDE SEQUENCE</scope>
    <source>
        <strain evidence="1">TRF0915ILg1</strain>
        <tissue evidence="1">Whole body</tissue>
    </source>
</reference>
<dbReference type="EMBL" id="VTPC01081727">
    <property type="protein sequence ID" value="KAF2887798.1"/>
    <property type="molecule type" value="Genomic_DNA"/>
</dbReference>
<comment type="caution">
    <text evidence="1">The sequence shown here is derived from an EMBL/GenBank/DDBJ whole genome shotgun (WGS) entry which is preliminary data.</text>
</comment>
<gene>
    <name evidence="1" type="ORF">ILUMI_18375</name>
</gene>
<accession>A0A8K0CI46</accession>
<dbReference type="Proteomes" id="UP000801492">
    <property type="component" value="Unassembled WGS sequence"/>
</dbReference>